<proteinExistence type="predicted"/>
<dbReference type="Proteomes" id="UP000324222">
    <property type="component" value="Unassembled WGS sequence"/>
</dbReference>
<organism evidence="1 2">
    <name type="scientific">Portunus trituberculatus</name>
    <name type="common">Swimming crab</name>
    <name type="synonym">Neptunus trituberculatus</name>
    <dbReference type="NCBI Taxonomy" id="210409"/>
    <lineage>
        <taxon>Eukaryota</taxon>
        <taxon>Metazoa</taxon>
        <taxon>Ecdysozoa</taxon>
        <taxon>Arthropoda</taxon>
        <taxon>Crustacea</taxon>
        <taxon>Multicrustacea</taxon>
        <taxon>Malacostraca</taxon>
        <taxon>Eumalacostraca</taxon>
        <taxon>Eucarida</taxon>
        <taxon>Decapoda</taxon>
        <taxon>Pleocyemata</taxon>
        <taxon>Brachyura</taxon>
        <taxon>Eubrachyura</taxon>
        <taxon>Portunoidea</taxon>
        <taxon>Portunidae</taxon>
        <taxon>Portuninae</taxon>
        <taxon>Portunus</taxon>
    </lineage>
</organism>
<protein>
    <submittedName>
        <fullName evidence="1">Uncharacterized protein</fullName>
    </submittedName>
</protein>
<sequence>MTILCLITDLVHSARVPRQGAPGRLSTPLVSTVLPLIPPPPHPLPFTLLPYHSSHPTTYQPNLSYSLFTIPQPIHSDSTPAATTIPHRHSFR</sequence>
<dbReference type="AlphaFoldDB" id="A0A5B7FKJ2"/>
<keyword evidence="2" id="KW-1185">Reference proteome</keyword>
<reference evidence="1 2" key="1">
    <citation type="submission" date="2019-05" db="EMBL/GenBank/DDBJ databases">
        <title>Another draft genome of Portunus trituberculatus and its Hox gene families provides insights of decapod evolution.</title>
        <authorList>
            <person name="Jeong J.-H."/>
            <person name="Song I."/>
            <person name="Kim S."/>
            <person name="Choi T."/>
            <person name="Kim D."/>
            <person name="Ryu S."/>
            <person name="Kim W."/>
        </authorList>
    </citation>
    <scope>NUCLEOTIDE SEQUENCE [LARGE SCALE GENOMIC DNA]</scope>
    <source>
        <tissue evidence="1">Muscle</tissue>
    </source>
</reference>
<evidence type="ECO:0000313" key="1">
    <source>
        <dbReference type="EMBL" id="MPC46006.1"/>
    </source>
</evidence>
<evidence type="ECO:0000313" key="2">
    <source>
        <dbReference type="Proteomes" id="UP000324222"/>
    </source>
</evidence>
<name>A0A5B7FKJ2_PORTR</name>
<comment type="caution">
    <text evidence="1">The sequence shown here is derived from an EMBL/GenBank/DDBJ whole genome shotgun (WGS) entry which is preliminary data.</text>
</comment>
<gene>
    <name evidence="1" type="ORF">E2C01_039713</name>
</gene>
<dbReference type="EMBL" id="VSRR010006991">
    <property type="protein sequence ID" value="MPC46006.1"/>
    <property type="molecule type" value="Genomic_DNA"/>
</dbReference>
<accession>A0A5B7FKJ2</accession>